<evidence type="ECO:0000313" key="8">
    <source>
        <dbReference type="EMBL" id="VWX38167.1"/>
    </source>
</evidence>
<dbReference type="InterPro" id="IPR003740">
    <property type="entry name" value="YitT"/>
</dbReference>
<keyword evidence="4 6" id="KW-1133">Transmembrane helix</keyword>
<dbReference type="PIRSF" id="PIRSF006483">
    <property type="entry name" value="Membrane_protein_YitT"/>
    <property type="match status" value="1"/>
</dbReference>
<dbReference type="InterPro" id="IPR015867">
    <property type="entry name" value="N-reg_PII/ATP_PRibTrfase_C"/>
</dbReference>
<dbReference type="GO" id="GO:0005886">
    <property type="term" value="C:plasma membrane"/>
    <property type="evidence" value="ECO:0007669"/>
    <property type="project" value="UniProtKB-SubCell"/>
</dbReference>
<dbReference type="InterPro" id="IPR019264">
    <property type="entry name" value="DUF2179"/>
</dbReference>
<keyword evidence="9" id="KW-1185">Reference proteome</keyword>
<feature type="transmembrane region" description="Helical" evidence="6">
    <location>
        <begin position="77"/>
        <end position="98"/>
    </location>
</feature>
<name>A0A653IG21_9BACL</name>
<gene>
    <name evidence="8" type="ORF">EXIGUO9Y_370039</name>
</gene>
<evidence type="ECO:0000256" key="6">
    <source>
        <dbReference type="SAM" id="Phobius"/>
    </source>
</evidence>
<feature type="domain" description="DUF2179" evidence="7">
    <location>
        <begin position="250"/>
        <end position="304"/>
    </location>
</feature>
<sequence>MLYRRTLAGRYFTKEEHEDFSSITMKTKQKSKKKRTEKISFLLIGTLLYSLYISLLLSPNDIGSGGIMGITLIFQELFNTPIGLTQLVLNIPLFLLGFRFLRKRFMLLSGIIVLISSFLIDWIPTQVVPESLNDPLVASIFAGLVSGLAMALIFFGGASTGGLDILGKFFYARFHNWPLPRIFLMQDLVIYILVWLVFDLKHVMYALIMSFVRAKALQTVYSFYSASKQCIIICEKADEINDVITKELGRGVTILDARGGYSNRTKKMVYVVVQNNEIVRLQEIVSSVEPNAFVTFSEIHTVFGNYKEHSYSF</sequence>
<dbReference type="Pfam" id="PF10035">
    <property type="entry name" value="DUF2179"/>
    <property type="match status" value="1"/>
</dbReference>
<dbReference type="Pfam" id="PF02588">
    <property type="entry name" value="YitT_membrane"/>
    <property type="match status" value="1"/>
</dbReference>
<evidence type="ECO:0000256" key="3">
    <source>
        <dbReference type="ARBA" id="ARBA00022692"/>
    </source>
</evidence>
<evidence type="ECO:0000313" key="9">
    <source>
        <dbReference type="Proteomes" id="UP000439752"/>
    </source>
</evidence>
<dbReference type="AlphaFoldDB" id="A0A653IG21"/>
<protein>
    <submittedName>
        <fullName evidence="8">Membrane protein</fullName>
    </submittedName>
</protein>
<dbReference type="EMBL" id="CABWKQ010000031">
    <property type="protein sequence ID" value="VWX38167.1"/>
    <property type="molecule type" value="Genomic_DNA"/>
</dbReference>
<evidence type="ECO:0000256" key="1">
    <source>
        <dbReference type="ARBA" id="ARBA00004651"/>
    </source>
</evidence>
<feature type="transmembrane region" description="Helical" evidence="6">
    <location>
        <begin position="105"/>
        <end position="124"/>
    </location>
</feature>
<feature type="transmembrane region" description="Helical" evidence="6">
    <location>
        <begin position="39"/>
        <end position="57"/>
    </location>
</feature>
<reference evidence="8 9" key="1">
    <citation type="submission" date="2019-10" db="EMBL/GenBank/DDBJ databases">
        <authorList>
            <person name="Karimi E."/>
        </authorList>
    </citation>
    <scope>NUCLEOTIDE SEQUENCE [LARGE SCALE GENOMIC DNA]</scope>
    <source>
        <strain evidence="8">Exiguobacterium sp. 9Y</strain>
    </source>
</reference>
<evidence type="ECO:0000259" key="7">
    <source>
        <dbReference type="Pfam" id="PF10035"/>
    </source>
</evidence>
<organism evidence="8 9">
    <name type="scientific">Exiguobacterium oxidotolerans</name>
    <dbReference type="NCBI Taxonomy" id="223958"/>
    <lineage>
        <taxon>Bacteria</taxon>
        <taxon>Bacillati</taxon>
        <taxon>Bacillota</taxon>
        <taxon>Bacilli</taxon>
        <taxon>Bacillales</taxon>
        <taxon>Bacillales Family XII. Incertae Sedis</taxon>
        <taxon>Exiguobacterium</taxon>
    </lineage>
</organism>
<keyword evidence="3 6" id="KW-0812">Transmembrane</keyword>
<dbReference type="PANTHER" id="PTHR33545">
    <property type="entry name" value="UPF0750 MEMBRANE PROTEIN YITT-RELATED"/>
    <property type="match status" value="1"/>
</dbReference>
<evidence type="ECO:0000256" key="4">
    <source>
        <dbReference type="ARBA" id="ARBA00022989"/>
    </source>
</evidence>
<dbReference type="PANTHER" id="PTHR33545:SF5">
    <property type="entry name" value="UPF0750 MEMBRANE PROTEIN YITT"/>
    <property type="match status" value="1"/>
</dbReference>
<feature type="transmembrane region" description="Helical" evidence="6">
    <location>
        <begin position="136"/>
        <end position="158"/>
    </location>
</feature>
<dbReference type="CDD" id="cd16380">
    <property type="entry name" value="YitT_C"/>
    <property type="match status" value="1"/>
</dbReference>
<dbReference type="Gene3D" id="3.30.70.120">
    <property type="match status" value="1"/>
</dbReference>
<dbReference type="InterPro" id="IPR051461">
    <property type="entry name" value="UPF0750_membrane"/>
</dbReference>
<evidence type="ECO:0000256" key="5">
    <source>
        <dbReference type="ARBA" id="ARBA00023136"/>
    </source>
</evidence>
<evidence type="ECO:0000256" key="2">
    <source>
        <dbReference type="ARBA" id="ARBA00022475"/>
    </source>
</evidence>
<accession>A0A653IG21</accession>
<dbReference type="Proteomes" id="UP000439752">
    <property type="component" value="Unassembled WGS sequence"/>
</dbReference>
<proteinExistence type="predicted"/>
<keyword evidence="2" id="KW-1003">Cell membrane</keyword>
<comment type="subcellular location">
    <subcellularLocation>
        <location evidence="1">Cell membrane</location>
        <topology evidence="1">Multi-pass membrane protein</topology>
    </subcellularLocation>
</comment>
<feature type="transmembrane region" description="Helical" evidence="6">
    <location>
        <begin position="179"/>
        <end position="198"/>
    </location>
</feature>
<keyword evidence="5 6" id="KW-0472">Membrane</keyword>